<dbReference type="PANTHER" id="PTHR34409">
    <property type="entry name" value="SET DOMAIN-CONTAINING PROTEIN"/>
    <property type="match status" value="1"/>
</dbReference>
<reference evidence="2 3" key="1">
    <citation type="journal article" date="2015" name="Fungal Genet. Biol.">
        <title>Evolution of novel wood decay mechanisms in Agaricales revealed by the genome sequences of Fistulina hepatica and Cylindrobasidium torrendii.</title>
        <authorList>
            <person name="Floudas D."/>
            <person name="Held B.W."/>
            <person name="Riley R."/>
            <person name="Nagy L.G."/>
            <person name="Koehler G."/>
            <person name="Ransdell A.S."/>
            <person name="Younus H."/>
            <person name="Chow J."/>
            <person name="Chiniquy J."/>
            <person name="Lipzen A."/>
            <person name="Tritt A."/>
            <person name="Sun H."/>
            <person name="Haridas S."/>
            <person name="LaButti K."/>
            <person name="Ohm R.A."/>
            <person name="Kues U."/>
            <person name="Blanchette R.A."/>
            <person name="Grigoriev I.V."/>
            <person name="Minto R.E."/>
            <person name="Hibbett D.S."/>
        </authorList>
    </citation>
    <scope>NUCLEOTIDE SEQUENCE [LARGE SCALE GENOMIC DNA]</scope>
    <source>
        <strain evidence="2 3">ATCC 64428</strain>
    </source>
</reference>
<sequence length="109" mass="12342">RRRGRSAGAPNYSADDKEALLDCVEQLLPVGAKGWEQLAVEFNVWAVENGRPERLTKSLEAKFKAWLRTTKPTGDADCPPEIERAHELEYLINSKAETRDLDDDEDEDI</sequence>
<feature type="non-terminal residue" evidence="2">
    <location>
        <position position="1"/>
    </location>
</feature>
<dbReference type="InterPro" id="IPR049203">
    <property type="entry name" value="DUF6818"/>
</dbReference>
<gene>
    <name evidence="2" type="ORF">FISHEDRAFT_27910</name>
</gene>
<evidence type="ECO:0000259" key="1">
    <source>
        <dbReference type="Pfam" id="PF20681"/>
    </source>
</evidence>
<feature type="non-terminal residue" evidence="2">
    <location>
        <position position="109"/>
    </location>
</feature>
<dbReference type="OrthoDB" id="99432at2759"/>
<evidence type="ECO:0000313" key="3">
    <source>
        <dbReference type="Proteomes" id="UP000054144"/>
    </source>
</evidence>
<name>A0A0D7AAY2_9AGAR</name>
<evidence type="ECO:0000313" key="2">
    <source>
        <dbReference type="EMBL" id="KIY47574.1"/>
    </source>
</evidence>
<dbReference type="PANTHER" id="PTHR34409:SF1">
    <property type="entry name" value="MYB-LIKE DOMAIN-CONTAINING PROTEIN"/>
    <property type="match status" value="1"/>
</dbReference>
<organism evidence="2 3">
    <name type="scientific">Fistulina hepatica ATCC 64428</name>
    <dbReference type="NCBI Taxonomy" id="1128425"/>
    <lineage>
        <taxon>Eukaryota</taxon>
        <taxon>Fungi</taxon>
        <taxon>Dikarya</taxon>
        <taxon>Basidiomycota</taxon>
        <taxon>Agaricomycotina</taxon>
        <taxon>Agaricomycetes</taxon>
        <taxon>Agaricomycetidae</taxon>
        <taxon>Agaricales</taxon>
        <taxon>Fistulinaceae</taxon>
        <taxon>Fistulina</taxon>
    </lineage>
</organism>
<accession>A0A0D7AAY2</accession>
<keyword evidence="3" id="KW-1185">Reference proteome</keyword>
<dbReference type="EMBL" id="KN881931">
    <property type="protein sequence ID" value="KIY47574.1"/>
    <property type="molecule type" value="Genomic_DNA"/>
</dbReference>
<dbReference type="Pfam" id="PF20681">
    <property type="entry name" value="DUF6818"/>
    <property type="match status" value="1"/>
</dbReference>
<protein>
    <recommendedName>
        <fullName evidence="1">DUF6818 domain-containing protein</fullName>
    </recommendedName>
</protein>
<feature type="domain" description="DUF6818" evidence="1">
    <location>
        <begin position="29"/>
        <end position="108"/>
    </location>
</feature>
<proteinExistence type="predicted"/>
<dbReference type="AlphaFoldDB" id="A0A0D7AAY2"/>
<dbReference type="Proteomes" id="UP000054144">
    <property type="component" value="Unassembled WGS sequence"/>
</dbReference>